<dbReference type="EMBL" id="JAOYFB010000001">
    <property type="protein sequence ID" value="KAK4001927.1"/>
    <property type="molecule type" value="Genomic_DNA"/>
</dbReference>
<protein>
    <submittedName>
        <fullName evidence="1">Uncharacterized protein</fullName>
    </submittedName>
</protein>
<organism evidence="1 2">
    <name type="scientific">Daphnia magna</name>
    <dbReference type="NCBI Taxonomy" id="35525"/>
    <lineage>
        <taxon>Eukaryota</taxon>
        <taxon>Metazoa</taxon>
        <taxon>Ecdysozoa</taxon>
        <taxon>Arthropoda</taxon>
        <taxon>Crustacea</taxon>
        <taxon>Branchiopoda</taxon>
        <taxon>Diplostraca</taxon>
        <taxon>Cladocera</taxon>
        <taxon>Anomopoda</taxon>
        <taxon>Daphniidae</taxon>
        <taxon>Daphnia</taxon>
    </lineage>
</organism>
<comment type="caution">
    <text evidence="1">The sequence shown here is derived from an EMBL/GenBank/DDBJ whole genome shotgun (WGS) entry which is preliminary data.</text>
</comment>
<proteinExistence type="predicted"/>
<evidence type="ECO:0000313" key="2">
    <source>
        <dbReference type="Proteomes" id="UP001234178"/>
    </source>
</evidence>
<sequence length="122" mass="14217">MPSECCQHRALKTQARKPKFCVQIFTVTLKSIWFYRCLRQQFPSSKHLSLHEGVKGHNDCNIGMMLPNMSTEFSKHDTTRSSSLKAIQEILKVGGWYICMLLQEKIFCPLCHTFIIQVYFMP</sequence>
<reference evidence="1 2" key="1">
    <citation type="journal article" date="2023" name="Nucleic Acids Res.">
        <title>The hologenome of Daphnia magna reveals possible DNA methylation and microbiome-mediated evolution of the host genome.</title>
        <authorList>
            <person name="Chaturvedi A."/>
            <person name="Li X."/>
            <person name="Dhandapani V."/>
            <person name="Marshall H."/>
            <person name="Kissane S."/>
            <person name="Cuenca-Cambronero M."/>
            <person name="Asole G."/>
            <person name="Calvet F."/>
            <person name="Ruiz-Romero M."/>
            <person name="Marangio P."/>
            <person name="Guigo R."/>
            <person name="Rago D."/>
            <person name="Mirbahai L."/>
            <person name="Eastwood N."/>
            <person name="Colbourne J.K."/>
            <person name="Zhou J."/>
            <person name="Mallon E."/>
            <person name="Orsini L."/>
        </authorList>
    </citation>
    <scope>NUCLEOTIDE SEQUENCE [LARGE SCALE GENOMIC DNA]</scope>
    <source>
        <strain evidence="1">LRV0_1</strain>
    </source>
</reference>
<dbReference type="Proteomes" id="UP001234178">
    <property type="component" value="Unassembled WGS sequence"/>
</dbReference>
<keyword evidence="2" id="KW-1185">Reference proteome</keyword>
<gene>
    <name evidence="1" type="ORF">OUZ56_003792</name>
</gene>
<name>A0ABQ9YMT6_9CRUS</name>
<accession>A0ABQ9YMT6</accession>
<evidence type="ECO:0000313" key="1">
    <source>
        <dbReference type="EMBL" id="KAK4001927.1"/>
    </source>
</evidence>